<protein>
    <recommendedName>
        <fullName evidence="3">DUF4845 domain-containing protein</fullName>
    </recommendedName>
</protein>
<proteinExistence type="predicted"/>
<name>A0A840S7G2_9BURK</name>
<sequence>MRRLPSRQRGVSLFGLLFWGVVIAFTVVVGAKIVPTVMEYSTILRAVNKVAQSNPATVAAARAEFARTKDVEYSIQIDPNSLQITKENDKVKISFAYEREIALGGPVFLLLKYEGESK</sequence>
<keyword evidence="2" id="KW-1185">Reference proteome</keyword>
<dbReference type="EMBL" id="JACHHO010000002">
    <property type="protein sequence ID" value="MBB5204390.1"/>
    <property type="molecule type" value="Genomic_DNA"/>
</dbReference>
<comment type="caution">
    <text evidence="1">The sequence shown here is derived from an EMBL/GenBank/DDBJ whole genome shotgun (WGS) entry which is preliminary data.</text>
</comment>
<organism evidence="1 2">
    <name type="scientific">Inhella inkyongensis</name>
    <dbReference type="NCBI Taxonomy" id="392593"/>
    <lineage>
        <taxon>Bacteria</taxon>
        <taxon>Pseudomonadati</taxon>
        <taxon>Pseudomonadota</taxon>
        <taxon>Betaproteobacteria</taxon>
        <taxon>Burkholderiales</taxon>
        <taxon>Sphaerotilaceae</taxon>
        <taxon>Inhella</taxon>
    </lineage>
</organism>
<dbReference type="InterPro" id="IPR032314">
    <property type="entry name" value="DUF4845"/>
</dbReference>
<accession>A0A840S7G2</accession>
<dbReference type="Pfam" id="PF16137">
    <property type="entry name" value="DUF4845"/>
    <property type="match status" value="1"/>
</dbReference>
<dbReference type="Proteomes" id="UP000554837">
    <property type="component" value="Unassembled WGS sequence"/>
</dbReference>
<dbReference type="AlphaFoldDB" id="A0A840S7G2"/>
<gene>
    <name evidence="1" type="ORF">HNQ51_001704</name>
</gene>
<evidence type="ECO:0000313" key="2">
    <source>
        <dbReference type="Proteomes" id="UP000554837"/>
    </source>
</evidence>
<evidence type="ECO:0008006" key="3">
    <source>
        <dbReference type="Google" id="ProtNLM"/>
    </source>
</evidence>
<dbReference type="RefSeq" id="WP_221304957.1">
    <property type="nucleotide sequence ID" value="NZ_CP040709.1"/>
</dbReference>
<reference evidence="1 2" key="1">
    <citation type="submission" date="2020-08" db="EMBL/GenBank/DDBJ databases">
        <title>Genomic Encyclopedia of Type Strains, Phase IV (KMG-IV): sequencing the most valuable type-strain genomes for metagenomic binning, comparative biology and taxonomic classification.</title>
        <authorList>
            <person name="Goeker M."/>
        </authorList>
    </citation>
    <scope>NUCLEOTIDE SEQUENCE [LARGE SCALE GENOMIC DNA]</scope>
    <source>
        <strain evidence="1 2">DSM 23958</strain>
    </source>
</reference>
<evidence type="ECO:0000313" key="1">
    <source>
        <dbReference type="EMBL" id="MBB5204390.1"/>
    </source>
</evidence>